<dbReference type="InterPro" id="IPR001611">
    <property type="entry name" value="Leu-rich_rpt"/>
</dbReference>
<dbReference type="RefSeq" id="WP_185788684.1">
    <property type="nucleotide sequence ID" value="NZ_JACLCP010000002.1"/>
</dbReference>
<dbReference type="GO" id="GO:0035591">
    <property type="term" value="F:signaling adaptor activity"/>
    <property type="evidence" value="ECO:0007669"/>
    <property type="project" value="TreeGrafter"/>
</dbReference>
<dbReference type="Proteomes" id="UP000533900">
    <property type="component" value="Unassembled WGS sequence"/>
</dbReference>
<evidence type="ECO:0000313" key="5">
    <source>
        <dbReference type="Proteomes" id="UP000533900"/>
    </source>
</evidence>
<dbReference type="Gene3D" id="3.80.10.10">
    <property type="entry name" value="Ribonuclease Inhibitor"/>
    <property type="match status" value="1"/>
</dbReference>
<organism evidence="4 5">
    <name type="scientific">Winogradskyella flava</name>
    <dbReference type="NCBI Taxonomy" id="1884876"/>
    <lineage>
        <taxon>Bacteria</taxon>
        <taxon>Pseudomonadati</taxon>
        <taxon>Bacteroidota</taxon>
        <taxon>Flavobacteriia</taxon>
        <taxon>Flavobacteriales</taxon>
        <taxon>Flavobacteriaceae</taxon>
        <taxon>Winogradskyella</taxon>
    </lineage>
</organism>
<reference evidence="4" key="1">
    <citation type="submission" date="2020-08" db="EMBL/GenBank/DDBJ databases">
        <title>Winogradskyella ouciana sp. nov., isolated from the hadal seawater of the Mariana Trench.</title>
        <authorList>
            <person name="He X."/>
        </authorList>
    </citation>
    <scope>NUCLEOTIDE SEQUENCE [LARGE SCALE GENOMIC DNA]</scope>
    <source>
        <strain evidence="4">KCTC 52348</strain>
    </source>
</reference>
<protein>
    <submittedName>
        <fullName evidence="4">T9SS type B sorting domain-containing protein</fullName>
    </submittedName>
</protein>
<dbReference type="PROSITE" id="PS51450">
    <property type="entry name" value="LRR"/>
    <property type="match status" value="1"/>
</dbReference>
<gene>
    <name evidence="4" type="ORF">H7F21_07655</name>
</gene>
<dbReference type="AlphaFoldDB" id="A0A842IP08"/>
<dbReference type="InterPro" id="IPR032675">
    <property type="entry name" value="LRR_dom_sf"/>
</dbReference>
<dbReference type="PANTHER" id="PTHR47566">
    <property type="match status" value="1"/>
</dbReference>
<evidence type="ECO:0000256" key="3">
    <source>
        <dbReference type="SAM" id="SignalP"/>
    </source>
</evidence>
<proteinExistence type="predicted"/>
<keyword evidence="2" id="KW-0677">Repeat</keyword>
<evidence type="ECO:0000256" key="2">
    <source>
        <dbReference type="ARBA" id="ARBA00022737"/>
    </source>
</evidence>
<feature type="signal peptide" evidence="3">
    <location>
        <begin position="1"/>
        <end position="18"/>
    </location>
</feature>
<dbReference type="EMBL" id="JACLCP010000002">
    <property type="protein sequence ID" value="MBC2844962.1"/>
    <property type="molecule type" value="Genomic_DNA"/>
</dbReference>
<feature type="chain" id="PRO_5032941823" evidence="3">
    <location>
        <begin position="19"/>
        <end position="519"/>
    </location>
</feature>
<sequence>MKSLFCIIASLVLFSVYGQNTFVPDDNFEQALIDLGYDSGPLNDNVPTANISGIDELYLANLGISDLTGIEDFVSLNLLNVQDNNLTSVDLSGNVNLRLLTLSRNQLTNVNISNSLVLETVNLDRNQLSQIDLSNNIALKYVVLSFNQLDALNIENNINLIGLSAFTNNITEFVIPASNSLEELNLTDNPLSILDVTNGNVLRGLVAAESSLTQLDVSQNRLLEDLLIPNNNISSLDLSQNEILLYLIISDNPIFQIDVSQNIELLFIAFENTRIEQIDLSFNIALERVDGHGNPFLCSVDIRNGNNTLISEFFDLTDCPLLTCVFVDNVIYSETNWTNVEDNVNFATSEEDCEPMCCPTDFDYDFTLDNVSVVNNQIQISLEIGIGNFLFRLDDNNYQEEPFFSNVSPGYHLVYVIDMNGCLEKNVEVFVQELDELYIPKFFTPNGDNINDYWRVLDPNDVIKSIQIFNRYGTLLKSLPPSSVGWNGYYNRLLPSADYWYKIKLKTGEVLVGHFSMRL</sequence>
<evidence type="ECO:0000256" key="1">
    <source>
        <dbReference type="ARBA" id="ARBA00022614"/>
    </source>
</evidence>
<keyword evidence="5" id="KW-1185">Reference proteome</keyword>
<keyword evidence="3" id="KW-0732">Signal</keyword>
<dbReference type="Pfam" id="PF13585">
    <property type="entry name" value="CHU_C"/>
    <property type="match status" value="1"/>
</dbReference>
<dbReference type="PANTHER" id="PTHR47566:SF1">
    <property type="entry name" value="PROTEIN NUD1"/>
    <property type="match status" value="1"/>
</dbReference>
<dbReference type="InterPro" id="IPR052574">
    <property type="entry name" value="CDIRP"/>
</dbReference>
<accession>A0A842IP08</accession>
<dbReference type="InterPro" id="IPR026341">
    <property type="entry name" value="T9SS_type_B"/>
</dbReference>
<name>A0A842IP08_9FLAO</name>
<comment type="caution">
    <text evidence="4">The sequence shown here is derived from an EMBL/GenBank/DDBJ whole genome shotgun (WGS) entry which is preliminary data.</text>
</comment>
<dbReference type="SUPFAM" id="SSF52058">
    <property type="entry name" value="L domain-like"/>
    <property type="match status" value="1"/>
</dbReference>
<dbReference type="NCBIfam" id="TIGR04131">
    <property type="entry name" value="Bac_Flav_CTERM"/>
    <property type="match status" value="1"/>
</dbReference>
<evidence type="ECO:0000313" key="4">
    <source>
        <dbReference type="EMBL" id="MBC2844962.1"/>
    </source>
</evidence>
<keyword evidence="1" id="KW-0433">Leucine-rich repeat</keyword>